<evidence type="ECO:0000313" key="2">
    <source>
        <dbReference type="Proteomes" id="UP000016930"/>
    </source>
</evidence>
<dbReference type="Proteomes" id="UP000016930">
    <property type="component" value="Unassembled WGS sequence"/>
</dbReference>
<gene>
    <name evidence="1" type="ORF">CERSUDRAFT_36819</name>
</gene>
<evidence type="ECO:0000313" key="1">
    <source>
        <dbReference type="EMBL" id="EMD31001.1"/>
    </source>
</evidence>
<reference evidence="1 2" key="1">
    <citation type="journal article" date="2012" name="Proc. Natl. Acad. Sci. U.S.A.">
        <title>Comparative genomics of Ceriporiopsis subvermispora and Phanerochaete chrysosporium provide insight into selective ligninolysis.</title>
        <authorList>
            <person name="Fernandez-Fueyo E."/>
            <person name="Ruiz-Duenas F.J."/>
            <person name="Ferreira P."/>
            <person name="Floudas D."/>
            <person name="Hibbett D.S."/>
            <person name="Canessa P."/>
            <person name="Larrondo L.F."/>
            <person name="James T.Y."/>
            <person name="Seelenfreund D."/>
            <person name="Lobos S."/>
            <person name="Polanco R."/>
            <person name="Tello M."/>
            <person name="Honda Y."/>
            <person name="Watanabe T."/>
            <person name="Watanabe T."/>
            <person name="Ryu J.S."/>
            <person name="Kubicek C.P."/>
            <person name="Schmoll M."/>
            <person name="Gaskell J."/>
            <person name="Hammel K.E."/>
            <person name="St John F.J."/>
            <person name="Vanden Wymelenberg A."/>
            <person name="Sabat G."/>
            <person name="Splinter BonDurant S."/>
            <person name="Syed K."/>
            <person name="Yadav J.S."/>
            <person name="Doddapaneni H."/>
            <person name="Subramanian V."/>
            <person name="Lavin J.L."/>
            <person name="Oguiza J.A."/>
            <person name="Perez G."/>
            <person name="Pisabarro A.G."/>
            <person name="Ramirez L."/>
            <person name="Santoyo F."/>
            <person name="Master E."/>
            <person name="Coutinho P.M."/>
            <person name="Henrissat B."/>
            <person name="Lombard V."/>
            <person name="Magnuson J.K."/>
            <person name="Kuees U."/>
            <person name="Hori C."/>
            <person name="Igarashi K."/>
            <person name="Samejima M."/>
            <person name="Held B.W."/>
            <person name="Barry K.W."/>
            <person name="LaButti K.M."/>
            <person name="Lapidus A."/>
            <person name="Lindquist E.A."/>
            <person name="Lucas S.M."/>
            <person name="Riley R."/>
            <person name="Salamov A.A."/>
            <person name="Hoffmeister D."/>
            <person name="Schwenk D."/>
            <person name="Hadar Y."/>
            <person name="Yarden O."/>
            <person name="de Vries R.P."/>
            <person name="Wiebenga A."/>
            <person name="Stenlid J."/>
            <person name="Eastwood D."/>
            <person name="Grigoriev I.V."/>
            <person name="Berka R.M."/>
            <person name="Blanchette R.A."/>
            <person name="Kersten P."/>
            <person name="Martinez A.T."/>
            <person name="Vicuna R."/>
            <person name="Cullen D."/>
        </authorList>
    </citation>
    <scope>NUCLEOTIDE SEQUENCE [LARGE SCALE GENOMIC DNA]</scope>
    <source>
        <strain evidence="1 2">B</strain>
    </source>
</reference>
<keyword evidence="2" id="KW-1185">Reference proteome</keyword>
<organism evidence="1 2">
    <name type="scientific">Ceriporiopsis subvermispora (strain B)</name>
    <name type="common">White-rot fungus</name>
    <name type="synonym">Gelatoporia subvermispora</name>
    <dbReference type="NCBI Taxonomy" id="914234"/>
    <lineage>
        <taxon>Eukaryota</taxon>
        <taxon>Fungi</taxon>
        <taxon>Dikarya</taxon>
        <taxon>Basidiomycota</taxon>
        <taxon>Agaricomycotina</taxon>
        <taxon>Agaricomycetes</taxon>
        <taxon>Polyporales</taxon>
        <taxon>Gelatoporiaceae</taxon>
        <taxon>Gelatoporia</taxon>
    </lineage>
</organism>
<protein>
    <submittedName>
        <fullName evidence="1">Uncharacterized protein</fullName>
    </submittedName>
</protein>
<feature type="non-terminal residue" evidence="1">
    <location>
        <position position="101"/>
    </location>
</feature>
<sequence length="101" mass="10795">MSSLTIVGFFALANGERVVSTKPNSTVRTAHCIYTTAVQCSPSVALPAQIRVYSPQNDVPLADGLVAFVVAKAAFPLHESVLLDAYFVVPLPGDPTKEEYD</sequence>
<proteinExistence type="predicted"/>
<dbReference type="OrthoDB" id="2801586at2759"/>
<dbReference type="HOGENOM" id="CLU_138689_1_0_1"/>
<name>M2QWW2_CERS8</name>
<accession>M2QWW2</accession>
<dbReference type="EMBL" id="KB445826">
    <property type="protein sequence ID" value="EMD31001.1"/>
    <property type="molecule type" value="Genomic_DNA"/>
</dbReference>
<dbReference type="AlphaFoldDB" id="M2QWW2"/>